<accession>A0A834SU25</accession>
<comment type="caution">
    <text evidence="1">The sequence shown here is derived from an EMBL/GenBank/DDBJ whole genome shotgun (WGS) entry which is preliminary data.</text>
</comment>
<evidence type="ECO:0000313" key="1">
    <source>
        <dbReference type="EMBL" id="KAF7803444.1"/>
    </source>
</evidence>
<evidence type="ECO:0000313" key="2">
    <source>
        <dbReference type="Proteomes" id="UP000634136"/>
    </source>
</evidence>
<dbReference type="Proteomes" id="UP000634136">
    <property type="component" value="Unassembled WGS sequence"/>
</dbReference>
<gene>
    <name evidence="1" type="ORF">G2W53_042555</name>
</gene>
<dbReference type="EMBL" id="JAAIUW010000013">
    <property type="protein sequence ID" value="KAF7803444.1"/>
    <property type="molecule type" value="Genomic_DNA"/>
</dbReference>
<reference evidence="1" key="1">
    <citation type="submission" date="2020-09" db="EMBL/GenBank/DDBJ databases">
        <title>Genome-Enabled Discovery of Anthraquinone Biosynthesis in Senna tora.</title>
        <authorList>
            <person name="Kang S.-H."/>
            <person name="Pandey R.P."/>
            <person name="Lee C.-M."/>
            <person name="Sim J.-S."/>
            <person name="Jeong J.-T."/>
            <person name="Choi B.-S."/>
            <person name="Jung M."/>
            <person name="Ginzburg D."/>
            <person name="Zhao K."/>
            <person name="Won S.Y."/>
            <person name="Oh T.-J."/>
            <person name="Yu Y."/>
            <person name="Kim N.-H."/>
            <person name="Lee O.R."/>
            <person name="Lee T.-H."/>
            <person name="Bashyal P."/>
            <person name="Kim T.-S."/>
            <person name="Lee W.-H."/>
            <person name="Kawkins C."/>
            <person name="Kim C.-K."/>
            <person name="Kim J.S."/>
            <person name="Ahn B.O."/>
            <person name="Rhee S.Y."/>
            <person name="Sohng J.K."/>
        </authorList>
    </citation>
    <scope>NUCLEOTIDE SEQUENCE</scope>
    <source>
        <tissue evidence="1">Leaf</tissue>
    </source>
</reference>
<keyword evidence="2" id="KW-1185">Reference proteome</keyword>
<dbReference type="AlphaFoldDB" id="A0A834SU25"/>
<protein>
    <submittedName>
        <fullName evidence="1">Uncharacterized protein</fullName>
    </submittedName>
</protein>
<name>A0A834SU25_9FABA</name>
<organism evidence="1 2">
    <name type="scientific">Senna tora</name>
    <dbReference type="NCBI Taxonomy" id="362788"/>
    <lineage>
        <taxon>Eukaryota</taxon>
        <taxon>Viridiplantae</taxon>
        <taxon>Streptophyta</taxon>
        <taxon>Embryophyta</taxon>
        <taxon>Tracheophyta</taxon>
        <taxon>Spermatophyta</taxon>
        <taxon>Magnoliopsida</taxon>
        <taxon>eudicotyledons</taxon>
        <taxon>Gunneridae</taxon>
        <taxon>Pentapetalae</taxon>
        <taxon>rosids</taxon>
        <taxon>fabids</taxon>
        <taxon>Fabales</taxon>
        <taxon>Fabaceae</taxon>
        <taxon>Caesalpinioideae</taxon>
        <taxon>Cassia clade</taxon>
        <taxon>Senna</taxon>
    </lineage>
</organism>
<sequence length="54" mass="5951">MQRCGIWAVGFGGLSDSERVGGARHCRVTDCKMGKYAASCQWFWVFGWGPTVGH</sequence>
<proteinExistence type="predicted"/>